<evidence type="ECO:0000256" key="4">
    <source>
        <dbReference type="ARBA" id="ARBA00023125"/>
    </source>
</evidence>
<dbReference type="InterPro" id="IPR024096">
    <property type="entry name" value="NO_sig/Golgi_transp_ligand-bd"/>
</dbReference>
<dbReference type="SUPFAM" id="SSF52540">
    <property type="entry name" value="P-loop containing nucleoside triphosphate hydrolases"/>
    <property type="match status" value="1"/>
</dbReference>
<dbReference type="SUPFAM" id="SSF46689">
    <property type="entry name" value="Homeodomain-like"/>
    <property type="match status" value="1"/>
</dbReference>
<dbReference type="Pfam" id="PF25601">
    <property type="entry name" value="AAA_lid_14"/>
    <property type="match status" value="1"/>
</dbReference>
<dbReference type="InterPro" id="IPR025944">
    <property type="entry name" value="Sigma_54_int_dom_CS"/>
</dbReference>
<dbReference type="PROSITE" id="PS00676">
    <property type="entry name" value="SIGMA54_INTERACT_2"/>
    <property type="match status" value="1"/>
</dbReference>
<dbReference type="Proteomes" id="UP000307956">
    <property type="component" value="Unassembled WGS sequence"/>
</dbReference>
<evidence type="ECO:0000313" key="8">
    <source>
        <dbReference type="Proteomes" id="UP000307956"/>
    </source>
</evidence>
<dbReference type="Pfam" id="PF00158">
    <property type="entry name" value="Sigma54_activat"/>
    <property type="match status" value="1"/>
</dbReference>
<keyword evidence="1" id="KW-0547">Nucleotide-binding</keyword>
<dbReference type="PROSITE" id="PS00675">
    <property type="entry name" value="SIGMA54_INTERACT_1"/>
    <property type="match status" value="1"/>
</dbReference>
<dbReference type="InterPro" id="IPR003593">
    <property type="entry name" value="AAA+_ATPase"/>
</dbReference>
<dbReference type="GO" id="GO:0043565">
    <property type="term" value="F:sequence-specific DNA binding"/>
    <property type="evidence" value="ECO:0007669"/>
    <property type="project" value="InterPro"/>
</dbReference>
<dbReference type="PRINTS" id="PR01590">
    <property type="entry name" value="HTHFIS"/>
</dbReference>
<dbReference type="InterPro" id="IPR027417">
    <property type="entry name" value="P-loop_NTPase"/>
</dbReference>
<dbReference type="AlphaFoldDB" id="A0A4V3WAR9"/>
<dbReference type="PROSITE" id="PS50045">
    <property type="entry name" value="SIGMA54_INTERACT_4"/>
    <property type="match status" value="1"/>
</dbReference>
<dbReference type="FunFam" id="3.40.50.300:FF:000006">
    <property type="entry name" value="DNA-binding transcriptional regulator NtrC"/>
    <property type="match status" value="1"/>
</dbReference>
<evidence type="ECO:0000313" key="7">
    <source>
        <dbReference type="EMBL" id="THF60361.1"/>
    </source>
</evidence>
<dbReference type="InterPro" id="IPR002197">
    <property type="entry name" value="HTH_Fis"/>
</dbReference>
<evidence type="ECO:0000256" key="3">
    <source>
        <dbReference type="ARBA" id="ARBA00023015"/>
    </source>
</evidence>
<proteinExistence type="predicted"/>
<dbReference type="SUPFAM" id="SSF111126">
    <property type="entry name" value="Ligand-binding domain in the NO signalling and Golgi transport"/>
    <property type="match status" value="1"/>
</dbReference>
<gene>
    <name evidence="7" type="ORF">E6O51_14255</name>
</gene>
<dbReference type="CDD" id="cd00009">
    <property type="entry name" value="AAA"/>
    <property type="match status" value="1"/>
</dbReference>
<sequence>MSTKPREHSARPTPTIVGDVPLPLTPEILKRLHFNPAEGLIWLEDRRMVLMHAEAMGALRQELIESLGSEAARGLLTRFGYAAGCRDGQLALKIHTGYEAIQNLLVSGAQFHALQGIVTVEQVHADIDVERGTCEVEFLWRNCFEDQIHIAAYGIGSEPVCWMEVGYASGFLTTCMGKRILVREVACRAMGDDTCRCVAKPVEDWENVENDLKYFEPGPVLLRPHRVESPVSAAVGAAAPMGTAMSGPGRGPPCQEVIGASVPFNVILHKIRRVAPTNATVLLLGESGVGKSAFAREVQRQSRRAGAPFLEVNCAAIPEQLMEAELFGVERGAYTGAGEARPGRFQVADGGTLFLDEIGTLSMTAQGKLLRVIQTGEFEPLGGAATRKVDVRIVAATNEELRDAVREGRFREDLFYRLNVFPILIPPLRERREDIPLLLERLIRRYGALHGRRVTGVTAQALQLILNYRWPGNIRELENVIERGVILGEDDQPLGYSHLFTIDSEARGRGVIGLNELGLLAEQTIPTGALAGSEAHAGIEADVLNAWADGVVKRAAVTLDDVENSLVRAAFGAAGGNMSKAATLLGITRAQLVYRVRKIIRTDDASPHAELETET</sequence>
<dbReference type="PANTHER" id="PTHR32071">
    <property type="entry name" value="TRANSCRIPTIONAL REGULATORY PROTEIN"/>
    <property type="match status" value="1"/>
</dbReference>
<dbReference type="Pfam" id="PF06505">
    <property type="entry name" value="XylR_N"/>
    <property type="match status" value="1"/>
</dbReference>
<dbReference type="InterPro" id="IPR004096">
    <property type="entry name" value="V4R"/>
</dbReference>
<dbReference type="Pfam" id="PF02830">
    <property type="entry name" value="V4R"/>
    <property type="match status" value="1"/>
</dbReference>
<protein>
    <submittedName>
        <fullName evidence="7">AAA family ATPase</fullName>
    </submittedName>
</protein>
<keyword evidence="3" id="KW-0805">Transcription regulation</keyword>
<reference evidence="7 8" key="1">
    <citation type="submission" date="2019-04" db="EMBL/GenBank/DDBJ databases">
        <title>Azoarcus rhizosphaerae sp. nov. isolated from rhizosphere of Ficus religiosa.</title>
        <authorList>
            <person name="Lin S.-Y."/>
            <person name="Hameed A."/>
            <person name="Hsu Y.-H."/>
            <person name="Young C.-C."/>
        </authorList>
    </citation>
    <scope>NUCLEOTIDE SEQUENCE [LARGE SCALE GENOMIC DNA]</scope>
    <source>
        <strain evidence="7 8">CC-YHH848</strain>
    </source>
</reference>
<dbReference type="OrthoDB" id="9761705at2"/>
<accession>A0A4V3WAR9</accession>
<keyword evidence="4" id="KW-0238">DNA-binding</keyword>
<name>A0A4V3WAR9_9RHOO</name>
<dbReference type="InterPro" id="IPR002078">
    <property type="entry name" value="Sigma_54_int"/>
</dbReference>
<dbReference type="InterPro" id="IPR025662">
    <property type="entry name" value="Sigma_54_int_dom_ATP-bd_1"/>
</dbReference>
<evidence type="ECO:0000256" key="1">
    <source>
        <dbReference type="ARBA" id="ARBA00022741"/>
    </source>
</evidence>
<dbReference type="EMBL" id="SSOD01000011">
    <property type="protein sequence ID" value="THF60361.1"/>
    <property type="molecule type" value="Genomic_DNA"/>
</dbReference>
<keyword evidence="8" id="KW-1185">Reference proteome</keyword>
<evidence type="ECO:0000259" key="6">
    <source>
        <dbReference type="PROSITE" id="PS50045"/>
    </source>
</evidence>
<dbReference type="SMART" id="SM00989">
    <property type="entry name" value="V4R"/>
    <property type="match status" value="1"/>
</dbReference>
<keyword evidence="2" id="KW-0067">ATP-binding</keyword>
<evidence type="ECO:0000256" key="5">
    <source>
        <dbReference type="ARBA" id="ARBA00023163"/>
    </source>
</evidence>
<comment type="caution">
    <text evidence="7">The sequence shown here is derived from an EMBL/GenBank/DDBJ whole genome shotgun (WGS) entry which is preliminary data.</text>
</comment>
<dbReference type="InterPro" id="IPR009057">
    <property type="entry name" value="Homeodomain-like_sf"/>
</dbReference>
<dbReference type="PROSITE" id="PS00688">
    <property type="entry name" value="SIGMA54_INTERACT_3"/>
    <property type="match status" value="1"/>
</dbReference>
<dbReference type="Pfam" id="PF02954">
    <property type="entry name" value="HTH_8"/>
    <property type="match status" value="1"/>
</dbReference>
<dbReference type="Gene3D" id="3.30.1380.20">
    <property type="entry name" value="Trafficking protein particle complex subunit 3"/>
    <property type="match status" value="1"/>
</dbReference>
<dbReference type="Gene3D" id="1.10.10.60">
    <property type="entry name" value="Homeodomain-like"/>
    <property type="match status" value="1"/>
</dbReference>
<dbReference type="InterPro" id="IPR010523">
    <property type="entry name" value="XylR_N"/>
</dbReference>
<feature type="domain" description="Sigma-54 factor interaction" evidence="6">
    <location>
        <begin position="257"/>
        <end position="486"/>
    </location>
</feature>
<dbReference type="InterPro" id="IPR058031">
    <property type="entry name" value="AAA_lid_NorR"/>
</dbReference>
<dbReference type="RefSeq" id="WP_136385662.1">
    <property type="nucleotide sequence ID" value="NZ_SSOD01000011.1"/>
</dbReference>
<dbReference type="Gene3D" id="3.40.50.300">
    <property type="entry name" value="P-loop containing nucleotide triphosphate hydrolases"/>
    <property type="match status" value="1"/>
</dbReference>
<dbReference type="Gene3D" id="1.10.8.60">
    <property type="match status" value="1"/>
</dbReference>
<dbReference type="SMART" id="SM00382">
    <property type="entry name" value="AAA"/>
    <property type="match status" value="1"/>
</dbReference>
<organism evidence="7 8">
    <name type="scientific">Pseudothauera rhizosphaerae</name>
    <dbReference type="NCBI Taxonomy" id="2565932"/>
    <lineage>
        <taxon>Bacteria</taxon>
        <taxon>Pseudomonadati</taxon>
        <taxon>Pseudomonadota</taxon>
        <taxon>Betaproteobacteria</taxon>
        <taxon>Rhodocyclales</taxon>
        <taxon>Zoogloeaceae</taxon>
        <taxon>Pseudothauera</taxon>
    </lineage>
</organism>
<dbReference type="InterPro" id="IPR025943">
    <property type="entry name" value="Sigma_54_int_dom_ATP-bd_2"/>
</dbReference>
<dbReference type="GO" id="GO:0006355">
    <property type="term" value="P:regulation of DNA-templated transcription"/>
    <property type="evidence" value="ECO:0007669"/>
    <property type="project" value="InterPro"/>
</dbReference>
<dbReference type="GO" id="GO:0005524">
    <property type="term" value="F:ATP binding"/>
    <property type="evidence" value="ECO:0007669"/>
    <property type="project" value="UniProtKB-KW"/>
</dbReference>
<evidence type="ECO:0000256" key="2">
    <source>
        <dbReference type="ARBA" id="ARBA00022840"/>
    </source>
</evidence>
<keyword evidence="5" id="KW-0804">Transcription</keyword>